<keyword evidence="6" id="KW-0282">Flagellum</keyword>
<dbReference type="Pfam" id="PF22692">
    <property type="entry name" value="LlgE_F_G_D1"/>
    <property type="match status" value="1"/>
</dbReference>
<reference evidence="6" key="1">
    <citation type="journal article" date="2016" name="Genome Announc.">
        <title>Draft Genome Sequence of the Syntrophic Lactate-Degrading Bacterium Tepidanaerobacter syntrophicus JLT.</title>
        <authorList>
            <person name="Matsuura N."/>
            <person name="Ohashi A."/>
            <person name="Tourlousse D.M."/>
            <person name="Sekiguchi Y."/>
        </authorList>
    </citation>
    <scope>NUCLEOTIDE SEQUENCE [LARGE SCALE GENOMIC DNA]</scope>
    <source>
        <strain evidence="6">JL</strain>
    </source>
</reference>
<dbReference type="Proteomes" id="UP000062160">
    <property type="component" value="Unassembled WGS sequence"/>
</dbReference>
<keyword evidence="7" id="KW-1185">Reference proteome</keyword>
<dbReference type="InterPro" id="IPR020013">
    <property type="entry name" value="Flagellar_FlgE/F/G"/>
</dbReference>
<feature type="domain" description="Flagellar basal body rod protein N-terminal" evidence="3">
    <location>
        <begin position="5"/>
        <end position="35"/>
    </location>
</feature>
<dbReference type="OrthoDB" id="9804559at2"/>
<evidence type="ECO:0000259" key="5">
    <source>
        <dbReference type="Pfam" id="PF22692"/>
    </source>
</evidence>
<name>A0A0U9HFP0_9FIRM</name>
<evidence type="ECO:0000313" key="7">
    <source>
        <dbReference type="Proteomes" id="UP000062160"/>
    </source>
</evidence>
<proteinExistence type="inferred from homology"/>
<sequence>MIRGLYTGASGMISEMNKTDVISNNLANASTTGFKKDRAVFKAFPEMDIHRINDPIRSGINRLVDPRPFIGSMGTGAITDEVSTDFSQGPIKTTSNPLDIALSGEGFFSVQTPEGIRYTRDGSFTTDTNNFLITKEGYYVLGQNGLIELNGESDIIINRQGEIFADGEIVDRLQIVDFEDKGNLEKQGDNLYMANAQDIASVAEVIQGALESSNVNTISEMVDLITTSRAYEASQKVITTHDELLGKAVNDIAAI</sequence>
<keyword evidence="6" id="KW-0966">Cell projection</keyword>
<protein>
    <submittedName>
        <fullName evidence="6">Flagellar basal-body rod protein FlgG</fullName>
    </submittedName>
</protein>
<dbReference type="Pfam" id="PF00460">
    <property type="entry name" value="Flg_bb_rod"/>
    <property type="match status" value="1"/>
</dbReference>
<feature type="domain" description="Flagellar hook protein FlgE/F/G-like D1" evidence="5">
    <location>
        <begin position="101"/>
        <end position="164"/>
    </location>
</feature>
<dbReference type="PANTHER" id="PTHR30435">
    <property type="entry name" value="FLAGELLAR PROTEIN"/>
    <property type="match status" value="1"/>
</dbReference>
<dbReference type="PROSITE" id="PS00588">
    <property type="entry name" value="FLAGELLA_BB_ROD"/>
    <property type="match status" value="1"/>
</dbReference>
<dbReference type="InterPro" id="IPR019776">
    <property type="entry name" value="Flagellar_basal_body_rod_CS"/>
</dbReference>
<organism evidence="6">
    <name type="scientific">Tepidanaerobacter syntrophicus</name>
    <dbReference type="NCBI Taxonomy" id="224999"/>
    <lineage>
        <taxon>Bacteria</taxon>
        <taxon>Bacillati</taxon>
        <taxon>Bacillota</taxon>
        <taxon>Clostridia</taxon>
        <taxon>Thermosediminibacterales</taxon>
        <taxon>Tepidanaerobacteraceae</taxon>
        <taxon>Tepidanaerobacter</taxon>
    </lineage>
</organism>
<dbReference type="Pfam" id="PF06429">
    <property type="entry name" value="Flg_bbr_C"/>
    <property type="match status" value="1"/>
</dbReference>
<dbReference type="PANTHER" id="PTHR30435:SF19">
    <property type="entry name" value="FLAGELLAR BASAL-BODY ROD PROTEIN FLGG"/>
    <property type="match status" value="1"/>
</dbReference>
<evidence type="ECO:0000313" key="6">
    <source>
        <dbReference type="EMBL" id="GAQ24076.1"/>
    </source>
</evidence>
<evidence type="ECO:0000256" key="2">
    <source>
        <dbReference type="RuleBase" id="RU362116"/>
    </source>
</evidence>
<accession>A0A0U9HFP0</accession>
<dbReference type="EMBL" id="DF976995">
    <property type="protein sequence ID" value="GAQ24076.1"/>
    <property type="molecule type" value="Genomic_DNA"/>
</dbReference>
<dbReference type="InterPro" id="IPR001444">
    <property type="entry name" value="Flag_bb_rod_N"/>
</dbReference>
<dbReference type="InterPro" id="IPR010930">
    <property type="entry name" value="Flg_bb/hook_C_dom"/>
</dbReference>
<dbReference type="InterPro" id="IPR037925">
    <property type="entry name" value="FlgE/F/G-like"/>
</dbReference>
<evidence type="ECO:0000259" key="3">
    <source>
        <dbReference type="Pfam" id="PF00460"/>
    </source>
</evidence>
<dbReference type="InterPro" id="IPR012836">
    <property type="entry name" value="FlgF"/>
</dbReference>
<gene>
    <name evidence="6" type="ORF">TSYNT_160</name>
</gene>
<dbReference type="NCBIfam" id="TIGR02490">
    <property type="entry name" value="flgF"/>
    <property type="match status" value="1"/>
</dbReference>
<dbReference type="SUPFAM" id="SSF117143">
    <property type="entry name" value="Flagellar hook protein flgE"/>
    <property type="match status" value="1"/>
</dbReference>
<feature type="domain" description="Flagellar basal-body/hook protein C-terminal" evidence="4">
    <location>
        <begin position="207"/>
        <end position="250"/>
    </location>
</feature>
<dbReference type="InterPro" id="IPR053967">
    <property type="entry name" value="LlgE_F_G-like_D1"/>
</dbReference>
<comment type="subcellular location">
    <subcellularLocation>
        <location evidence="2">Bacterial flagellum basal body</location>
    </subcellularLocation>
</comment>
<dbReference type="AlphaFoldDB" id="A0A0U9HFP0"/>
<keyword evidence="2" id="KW-0975">Bacterial flagellum</keyword>
<dbReference type="NCBIfam" id="TIGR03506">
    <property type="entry name" value="FlgEFG_subfam"/>
    <property type="match status" value="1"/>
</dbReference>
<keyword evidence="6" id="KW-0969">Cilium</keyword>
<dbReference type="STRING" id="224999.GCA_001485475_00059"/>
<dbReference type="GO" id="GO:0030694">
    <property type="term" value="C:bacterial-type flagellum basal body, rod"/>
    <property type="evidence" value="ECO:0007669"/>
    <property type="project" value="InterPro"/>
</dbReference>
<dbReference type="RefSeq" id="WP_059031132.1">
    <property type="nucleotide sequence ID" value="NZ_BSDN01000006.1"/>
</dbReference>
<evidence type="ECO:0000259" key="4">
    <source>
        <dbReference type="Pfam" id="PF06429"/>
    </source>
</evidence>
<dbReference type="GO" id="GO:0071978">
    <property type="term" value="P:bacterial-type flagellum-dependent swarming motility"/>
    <property type="evidence" value="ECO:0007669"/>
    <property type="project" value="TreeGrafter"/>
</dbReference>
<comment type="similarity">
    <text evidence="1 2">Belongs to the flagella basal body rod proteins family.</text>
</comment>
<evidence type="ECO:0000256" key="1">
    <source>
        <dbReference type="ARBA" id="ARBA00009677"/>
    </source>
</evidence>